<reference evidence="2" key="1">
    <citation type="journal article" date="2021" name="Genome Biol. Evol.">
        <title>A High-Quality Reference Genome for a Parasitic Bivalve with Doubly Uniparental Inheritance (Bivalvia: Unionida).</title>
        <authorList>
            <person name="Smith C.H."/>
        </authorList>
    </citation>
    <scope>NUCLEOTIDE SEQUENCE</scope>
    <source>
        <strain evidence="2">CHS0354</strain>
    </source>
</reference>
<feature type="domain" description="IRS-type PTB" evidence="1">
    <location>
        <begin position="57"/>
        <end position="160"/>
    </location>
</feature>
<dbReference type="PROSITE" id="PS51064">
    <property type="entry name" value="IRS_PTB"/>
    <property type="match status" value="1"/>
</dbReference>
<dbReference type="SUPFAM" id="SSF50729">
    <property type="entry name" value="PH domain-like"/>
    <property type="match status" value="1"/>
</dbReference>
<gene>
    <name evidence="2" type="ORF">CHS0354_003871</name>
</gene>
<dbReference type="PANTHER" id="PTHR21258">
    <property type="entry name" value="DOCKING PROTEIN RELATED"/>
    <property type="match status" value="1"/>
</dbReference>
<dbReference type="SMART" id="SM00310">
    <property type="entry name" value="PTBI"/>
    <property type="match status" value="1"/>
</dbReference>
<dbReference type="GO" id="GO:0007265">
    <property type="term" value="P:Ras protein signal transduction"/>
    <property type="evidence" value="ECO:0007669"/>
    <property type="project" value="TreeGrafter"/>
</dbReference>
<dbReference type="GO" id="GO:0043410">
    <property type="term" value="P:positive regulation of MAPK cascade"/>
    <property type="evidence" value="ECO:0007669"/>
    <property type="project" value="TreeGrafter"/>
</dbReference>
<sequence length="172" mass="19713">MQHGSKHTYINTTVSQESQDLDAVFIMGISEEDPYTKLSTRSKDVNPYNEVAVEMTNEYVYDVEVCDTEASERCSLHGHYKIVLTDTTLRLVDGSCLAYSWPLNTIRRFGVDPYNIFFMEAGRRAPSGEGMFRFKANDPRDIHDRALDRCKQIVIKYSSPGRLQNKSVEDQE</sequence>
<evidence type="ECO:0000313" key="2">
    <source>
        <dbReference type="EMBL" id="KAK3611243.1"/>
    </source>
</evidence>
<dbReference type="PANTHER" id="PTHR21258:SF62">
    <property type="entry name" value="INSULIN RECEPTOR SUBSTRATE 1"/>
    <property type="match status" value="1"/>
</dbReference>
<dbReference type="EMBL" id="JAEAOA010000300">
    <property type="protein sequence ID" value="KAK3611243.1"/>
    <property type="molecule type" value="Genomic_DNA"/>
</dbReference>
<dbReference type="Proteomes" id="UP001195483">
    <property type="component" value="Unassembled WGS sequence"/>
</dbReference>
<dbReference type="InterPro" id="IPR011993">
    <property type="entry name" value="PH-like_dom_sf"/>
</dbReference>
<name>A0AAE0TKK0_9BIVA</name>
<protein>
    <recommendedName>
        <fullName evidence="1">IRS-type PTB domain-containing protein</fullName>
    </recommendedName>
</protein>
<dbReference type="Pfam" id="PF02174">
    <property type="entry name" value="IRS"/>
    <property type="match status" value="1"/>
</dbReference>
<organism evidence="2 3">
    <name type="scientific">Potamilus streckersoni</name>
    <dbReference type="NCBI Taxonomy" id="2493646"/>
    <lineage>
        <taxon>Eukaryota</taxon>
        <taxon>Metazoa</taxon>
        <taxon>Spiralia</taxon>
        <taxon>Lophotrochozoa</taxon>
        <taxon>Mollusca</taxon>
        <taxon>Bivalvia</taxon>
        <taxon>Autobranchia</taxon>
        <taxon>Heteroconchia</taxon>
        <taxon>Palaeoheterodonta</taxon>
        <taxon>Unionida</taxon>
        <taxon>Unionoidea</taxon>
        <taxon>Unionidae</taxon>
        <taxon>Ambleminae</taxon>
        <taxon>Lampsilini</taxon>
        <taxon>Potamilus</taxon>
    </lineage>
</organism>
<comment type="caution">
    <text evidence="2">The sequence shown here is derived from an EMBL/GenBank/DDBJ whole genome shotgun (WGS) entry which is preliminary data.</text>
</comment>
<dbReference type="GO" id="GO:0007169">
    <property type="term" value="P:cell surface receptor protein tyrosine kinase signaling pathway"/>
    <property type="evidence" value="ECO:0007669"/>
    <property type="project" value="TreeGrafter"/>
</dbReference>
<dbReference type="SMART" id="SM01244">
    <property type="entry name" value="IRS"/>
    <property type="match status" value="1"/>
</dbReference>
<dbReference type="InterPro" id="IPR002404">
    <property type="entry name" value="IRS_PTB"/>
</dbReference>
<keyword evidence="3" id="KW-1185">Reference proteome</keyword>
<dbReference type="AlphaFoldDB" id="A0AAE0TKK0"/>
<dbReference type="Gene3D" id="2.30.29.30">
    <property type="entry name" value="Pleckstrin-homology domain (PH domain)/Phosphotyrosine-binding domain (PTB)"/>
    <property type="match status" value="1"/>
</dbReference>
<accession>A0AAE0TKK0</accession>
<dbReference type="GO" id="GO:0005737">
    <property type="term" value="C:cytoplasm"/>
    <property type="evidence" value="ECO:0007669"/>
    <property type="project" value="TreeGrafter"/>
</dbReference>
<proteinExistence type="predicted"/>
<evidence type="ECO:0000259" key="1">
    <source>
        <dbReference type="PROSITE" id="PS51064"/>
    </source>
</evidence>
<reference evidence="2" key="3">
    <citation type="submission" date="2023-05" db="EMBL/GenBank/DDBJ databases">
        <authorList>
            <person name="Smith C.H."/>
        </authorList>
    </citation>
    <scope>NUCLEOTIDE SEQUENCE</scope>
    <source>
        <strain evidence="2">CHS0354</strain>
        <tissue evidence="2">Mantle</tissue>
    </source>
</reference>
<evidence type="ECO:0000313" key="3">
    <source>
        <dbReference type="Proteomes" id="UP001195483"/>
    </source>
</evidence>
<reference evidence="2" key="2">
    <citation type="journal article" date="2021" name="Genome Biol. Evol.">
        <title>Developing a high-quality reference genome for a parasitic bivalve with doubly uniparental inheritance (Bivalvia: Unionida).</title>
        <authorList>
            <person name="Smith C.H."/>
        </authorList>
    </citation>
    <scope>NUCLEOTIDE SEQUENCE</scope>
    <source>
        <strain evidence="2">CHS0354</strain>
        <tissue evidence="2">Mantle</tissue>
    </source>
</reference>
<dbReference type="InterPro" id="IPR050996">
    <property type="entry name" value="Docking_Protein_DOK"/>
</dbReference>